<reference evidence="6" key="1">
    <citation type="submission" date="2019-05" db="EMBL/GenBank/DDBJ databases">
        <title>Annotation for the trematode Fasciolopsis buski.</title>
        <authorList>
            <person name="Choi Y.-J."/>
        </authorList>
    </citation>
    <scope>NUCLEOTIDE SEQUENCE</scope>
    <source>
        <strain evidence="6">HT</strain>
        <tissue evidence="6">Whole worm</tissue>
    </source>
</reference>
<dbReference type="PANTHER" id="PTHR43142">
    <property type="entry name" value="CARBOXYLIC ESTER HYDROLASE"/>
    <property type="match status" value="1"/>
</dbReference>
<dbReference type="OrthoDB" id="3200163at2759"/>
<accession>A0A8E0S582</accession>
<feature type="region of interest" description="Disordered" evidence="3">
    <location>
        <begin position="1"/>
        <end position="35"/>
    </location>
</feature>
<keyword evidence="4" id="KW-1133">Transmembrane helix</keyword>
<feature type="transmembrane region" description="Helical" evidence="4">
    <location>
        <begin position="68"/>
        <end position="89"/>
    </location>
</feature>
<name>A0A8E0S582_9TREM</name>
<organism evidence="6 7">
    <name type="scientific">Fasciolopsis buskii</name>
    <dbReference type="NCBI Taxonomy" id="27845"/>
    <lineage>
        <taxon>Eukaryota</taxon>
        <taxon>Metazoa</taxon>
        <taxon>Spiralia</taxon>
        <taxon>Lophotrochozoa</taxon>
        <taxon>Platyhelminthes</taxon>
        <taxon>Trematoda</taxon>
        <taxon>Digenea</taxon>
        <taxon>Plagiorchiida</taxon>
        <taxon>Echinostomata</taxon>
        <taxon>Echinostomatoidea</taxon>
        <taxon>Fasciolidae</taxon>
        <taxon>Fasciolopsis</taxon>
    </lineage>
</organism>
<dbReference type="Gene3D" id="3.40.50.1820">
    <property type="entry name" value="alpha/beta hydrolase"/>
    <property type="match status" value="1"/>
</dbReference>
<evidence type="ECO:0000256" key="1">
    <source>
        <dbReference type="ARBA" id="ARBA00005964"/>
    </source>
</evidence>
<evidence type="ECO:0000256" key="2">
    <source>
        <dbReference type="ARBA" id="ARBA00022801"/>
    </source>
</evidence>
<dbReference type="PANTHER" id="PTHR43142:SF1">
    <property type="entry name" value="CARBOXYLIC ESTER HYDROLASE"/>
    <property type="match status" value="1"/>
</dbReference>
<keyword evidence="4" id="KW-0812">Transmembrane</keyword>
<evidence type="ECO:0000259" key="5">
    <source>
        <dbReference type="Pfam" id="PF00135"/>
    </source>
</evidence>
<dbReference type="InterPro" id="IPR002018">
    <property type="entry name" value="CarbesteraseB"/>
</dbReference>
<dbReference type="ESTHER" id="9trem-a0a8e0s582">
    <property type="family name" value="Carb_B_Platyhelminthe"/>
</dbReference>
<protein>
    <recommendedName>
        <fullName evidence="5">Carboxylesterase type B domain-containing protein</fullName>
    </recommendedName>
</protein>
<proteinExistence type="inferred from homology"/>
<evidence type="ECO:0000256" key="3">
    <source>
        <dbReference type="SAM" id="MobiDB-lite"/>
    </source>
</evidence>
<keyword evidence="7" id="KW-1185">Reference proteome</keyword>
<sequence length="729" mass="83151">MRIKGETANNVSQEIPDQNKDENELPGDEQENPDMLPVRNYVSLCSLVPDTVEWAEICHRQKMERIRFLVGVSIAFLVLWLANVPLAIWKTWSLEHNAELKRLLSERPGMGQPLPPNCIVTRCAALCPKDSDTKDWYTLFRIPYATLPQQSAYFSEAAYPYTFKECYLAYWHGVAKEKRQFIDGQIRFIGSETNDDGSECAQLKNKKEALVPVGKPQSCLTLSFHYPWFRSTHSKDWNSRGMPIVAYIGGSYLMNYRPQLPSSRIVAELNILYVAIGYRLGVFGFSDFGIDGAGPNNGVSDVREALAWIQENAHYFGGDPSRVLLYGENSGATIAAALLSSSALESFAVNGQPRSLFSHVWLADGSVVIPDVPESKDAFRQLVLNDRYLAEECKKWAEKSAKNMYMNRSDPLGRMHECLGSVTVQQWLEKTPLAWQDSRVADMKSLPQAHQIRTSLIKRDIEKSLIENPLGMLHPSSTGWTNTIRDMPLVVFSSMNYAYDQNVNTSSPDYWTLEQTERRLRADMNSFRKPTSQLPYADAIWNTYQGYLNNLIAWRRDDQAPQEMNYRNFYDVIRGDLRSGCPYNLYAKHLQLGRHILVNPIYRILSRIQVQPYVDGDGARCDIPFFLIDENFYCGEGTQPLYEALEEEQKEILVRAFVQFAYYGSIMGAREMEYPLSSDMPSIEATYNILTEMGLTTAGTREIAFLKACQLWISEEGMFEHVMKHAQMN</sequence>
<dbReference type="Pfam" id="PF00135">
    <property type="entry name" value="COesterase"/>
    <property type="match status" value="1"/>
</dbReference>
<evidence type="ECO:0000313" key="7">
    <source>
        <dbReference type="Proteomes" id="UP000728185"/>
    </source>
</evidence>
<dbReference type="GO" id="GO:0016787">
    <property type="term" value="F:hydrolase activity"/>
    <property type="evidence" value="ECO:0007669"/>
    <property type="project" value="UniProtKB-KW"/>
</dbReference>
<keyword evidence="4" id="KW-0472">Membrane</keyword>
<feature type="compositionally biased region" description="Polar residues" evidence="3">
    <location>
        <begin position="7"/>
        <end position="16"/>
    </location>
</feature>
<evidence type="ECO:0000313" key="6">
    <source>
        <dbReference type="EMBL" id="KAA0196509.1"/>
    </source>
</evidence>
<dbReference type="SUPFAM" id="SSF53474">
    <property type="entry name" value="alpha/beta-Hydrolases"/>
    <property type="match status" value="1"/>
</dbReference>
<comment type="similarity">
    <text evidence="1">Belongs to the type-B carboxylesterase/lipase family.</text>
</comment>
<evidence type="ECO:0000256" key="4">
    <source>
        <dbReference type="SAM" id="Phobius"/>
    </source>
</evidence>
<gene>
    <name evidence="6" type="ORF">FBUS_06643</name>
</gene>
<comment type="caution">
    <text evidence="6">The sequence shown here is derived from an EMBL/GenBank/DDBJ whole genome shotgun (WGS) entry which is preliminary data.</text>
</comment>
<dbReference type="InterPro" id="IPR029058">
    <property type="entry name" value="AB_hydrolase_fold"/>
</dbReference>
<keyword evidence="2" id="KW-0378">Hydrolase</keyword>
<dbReference type="Proteomes" id="UP000728185">
    <property type="component" value="Unassembled WGS sequence"/>
</dbReference>
<feature type="domain" description="Carboxylesterase type B" evidence="5">
    <location>
        <begin position="193"/>
        <end position="668"/>
    </location>
</feature>
<dbReference type="AlphaFoldDB" id="A0A8E0S582"/>
<dbReference type="EMBL" id="LUCM01002969">
    <property type="protein sequence ID" value="KAA0196509.1"/>
    <property type="molecule type" value="Genomic_DNA"/>
</dbReference>